<dbReference type="eggNOG" id="ENOG502ZHU8">
    <property type="taxonomic scope" value="Bacteria"/>
</dbReference>
<protein>
    <submittedName>
        <fullName evidence="1">Tlr2239 protein</fullName>
    </submittedName>
</protein>
<gene>
    <name evidence="1" type="ordered locus">tlr2239</name>
</gene>
<organism evidence="1 2">
    <name type="scientific">Thermosynechococcus vestitus (strain NIES-2133 / IAM M-273 / BP-1)</name>
    <dbReference type="NCBI Taxonomy" id="197221"/>
    <lineage>
        <taxon>Bacteria</taxon>
        <taxon>Bacillati</taxon>
        <taxon>Cyanobacteriota</taxon>
        <taxon>Cyanophyceae</taxon>
        <taxon>Acaryochloridales</taxon>
        <taxon>Thermosynechococcaceae</taxon>
        <taxon>Thermosynechococcus</taxon>
    </lineage>
</organism>
<keyword evidence="2" id="KW-1185">Reference proteome</keyword>
<dbReference type="AlphaFoldDB" id="Q8DGS5"/>
<name>Q8DGS5_THEVB</name>
<dbReference type="EnsemblBacteria" id="BAC09791">
    <property type="protein sequence ID" value="BAC09791"/>
    <property type="gene ID" value="BAC09791"/>
</dbReference>
<reference evidence="1 2" key="1">
    <citation type="journal article" date="2002" name="DNA Res.">
        <title>Complete genome structure of the thermophilic cyanobacterium Thermosynechococcus elongatus BP-1.</title>
        <authorList>
            <person name="Nakamura Y."/>
            <person name="Kaneko T."/>
            <person name="Sato S."/>
            <person name="Ikeuchi M."/>
            <person name="Katoh H."/>
            <person name="Sasamoto S."/>
            <person name="Watanabe A."/>
            <person name="Iriguchi M."/>
            <person name="Kawashima K."/>
            <person name="Kimura T."/>
            <person name="Kishida Y."/>
            <person name="Kiyokawa C."/>
            <person name="Kohara M."/>
            <person name="Matsumoto M."/>
            <person name="Matsuno A."/>
            <person name="Nakazaki N."/>
            <person name="Shimpo S."/>
            <person name="Sugimoto M."/>
            <person name="Takeuchi C."/>
            <person name="Yamada M."/>
            <person name="Tabata S."/>
        </authorList>
    </citation>
    <scope>NUCLEOTIDE SEQUENCE [LARGE SCALE GENOMIC DNA]</scope>
    <source>
        <strain evidence="2">IAM M-273 / NIES-2133 / BP-1</strain>
    </source>
</reference>
<evidence type="ECO:0000313" key="1">
    <source>
        <dbReference type="EMBL" id="BAC09791.1"/>
    </source>
</evidence>
<sequence length="115" mass="13241">MYEVAMRYFVEVSFRCDGDAIWDTLSRYLGFVVAETLDQAMALHHFFEMHPLVSGVETFVQSSESQPYLLLTTYPERISKANVQRSRFQEALAILGEHSSGLAEWLFMETTGDEY</sequence>
<proteinExistence type="predicted"/>
<evidence type="ECO:0000313" key="2">
    <source>
        <dbReference type="Proteomes" id="UP000000440"/>
    </source>
</evidence>
<dbReference type="Proteomes" id="UP000000440">
    <property type="component" value="Chromosome"/>
</dbReference>
<accession>Q8DGS5</accession>
<dbReference type="RefSeq" id="WP_011058072.1">
    <property type="nucleotide sequence ID" value="NC_004113.1"/>
</dbReference>
<dbReference type="KEGG" id="tel:tlr2239"/>
<dbReference type="EMBL" id="BA000039">
    <property type="protein sequence ID" value="BAC09791.1"/>
    <property type="molecule type" value="Genomic_DNA"/>
</dbReference>
<dbReference type="STRING" id="197221.gene:10748850"/>